<sequence length="62" mass="7476">MRHKINSLIFVMIVKKITITNYNTKKIILKLKKFIKFRTFISLNKCVIYLVFVNEDIIIMKN</sequence>
<comment type="caution">
    <text evidence="1">The sequence shown here is derived from an EMBL/GenBank/DDBJ whole genome shotgun (WGS) entry which is preliminary data.</text>
</comment>
<dbReference type="EMBL" id="BAAACG010000019">
    <property type="protein sequence ID" value="GAA0746849.1"/>
    <property type="molecule type" value="Genomic_DNA"/>
</dbReference>
<dbReference type="Proteomes" id="UP001501510">
    <property type="component" value="Unassembled WGS sequence"/>
</dbReference>
<accession>A0ABP3V4E2</accession>
<reference evidence="2" key="1">
    <citation type="journal article" date="2019" name="Int. J. Syst. Evol. Microbiol.">
        <title>The Global Catalogue of Microorganisms (GCM) 10K type strain sequencing project: providing services to taxonomists for standard genome sequencing and annotation.</title>
        <authorList>
            <consortium name="The Broad Institute Genomics Platform"/>
            <consortium name="The Broad Institute Genome Sequencing Center for Infectious Disease"/>
            <person name="Wu L."/>
            <person name="Ma J."/>
        </authorList>
    </citation>
    <scope>NUCLEOTIDE SEQUENCE [LARGE SCALE GENOMIC DNA]</scope>
    <source>
        <strain evidence="2">JCM 1407</strain>
    </source>
</reference>
<protein>
    <submittedName>
        <fullName evidence="1">Uncharacterized protein</fullName>
    </submittedName>
</protein>
<organism evidence="1 2">
    <name type="scientific">Clostridium oceanicum</name>
    <dbReference type="NCBI Taxonomy" id="1543"/>
    <lineage>
        <taxon>Bacteria</taxon>
        <taxon>Bacillati</taxon>
        <taxon>Bacillota</taxon>
        <taxon>Clostridia</taxon>
        <taxon>Eubacteriales</taxon>
        <taxon>Clostridiaceae</taxon>
        <taxon>Clostridium</taxon>
    </lineage>
</organism>
<gene>
    <name evidence="1" type="ORF">GCM10008906_35030</name>
</gene>
<evidence type="ECO:0000313" key="2">
    <source>
        <dbReference type="Proteomes" id="UP001501510"/>
    </source>
</evidence>
<proteinExistence type="predicted"/>
<keyword evidence="2" id="KW-1185">Reference proteome</keyword>
<evidence type="ECO:0000313" key="1">
    <source>
        <dbReference type="EMBL" id="GAA0746849.1"/>
    </source>
</evidence>
<name>A0ABP3V4E2_9CLOT</name>